<organism evidence="2 3">
    <name type="scientific">Cellulomonas biazotea</name>
    <dbReference type="NCBI Taxonomy" id="1709"/>
    <lineage>
        <taxon>Bacteria</taxon>
        <taxon>Bacillati</taxon>
        <taxon>Actinomycetota</taxon>
        <taxon>Actinomycetes</taxon>
        <taxon>Micrococcales</taxon>
        <taxon>Cellulomonadaceae</taxon>
        <taxon>Cellulomonas</taxon>
    </lineage>
</organism>
<reference evidence="2 3" key="1">
    <citation type="submission" date="2019-01" db="EMBL/GenBank/DDBJ databases">
        <title>Draft genome sequence of Cellulomonas takizawaensis strain TKZ-21.</title>
        <authorList>
            <person name="Yamamura H."/>
            <person name="Hayashi T."/>
            <person name="Hamada M."/>
            <person name="Serisawa Y."/>
            <person name="Matsuyama K."/>
            <person name="Nakagawa Y."/>
            <person name="Otoguro M."/>
            <person name="Yanagida F."/>
            <person name="Hayakawa M."/>
        </authorList>
    </citation>
    <scope>NUCLEOTIDE SEQUENCE [LARGE SCALE GENOMIC DNA]</scope>
    <source>
        <strain evidence="2 3">NBRC12680</strain>
    </source>
</reference>
<feature type="transmembrane region" description="Helical" evidence="1">
    <location>
        <begin position="16"/>
        <end position="38"/>
    </location>
</feature>
<keyword evidence="1" id="KW-0812">Transmembrane</keyword>
<keyword evidence="1" id="KW-0472">Membrane</keyword>
<gene>
    <name evidence="2" type="ORF">CBZ_20280</name>
</gene>
<comment type="caution">
    <text evidence="2">The sequence shown here is derived from an EMBL/GenBank/DDBJ whole genome shotgun (WGS) entry which is preliminary data.</text>
</comment>
<dbReference type="Proteomes" id="UP000289954">
    <property type="component" value="Unassembled WGS sequence"/>
</dbReference>
<accession>A0A402DS66</accession>
<proteinExistence type="predicted"/>
<dbReference type="EMBL" id="BIMR01000155">
    <property type="protein sequence ID" value="GCE76972.1"/>
    <property type="molecule type" value="Genomic_DNA"/>
</dbReference>
<evidence type="ECO:0000313" key="3">
    <source>
        <dbReference type="Proteomes" id="UP000289954"/>
    </source>
</evidence>
<feature type="transmembrane region" description="Helical" evidence="1">
    <location>
        <begin position="50"/>
        <end position="67"/>
    </location>
</feature>
<dbReference type="AlphaFoldDB" id="A0A402DS66"/>
<keyword evidence="3" id="KW-1185">Reference proteome</keyword>
<sequence>MGVAFTVDLVRGVTQVPAATVFLVLFCAGVTALLAAAARGLWQGRRWARSPVMTWQILLVVLAVGWLGVEASVWAAAVLAVALTVGVLLVLPPVVAATTQTAGEAGGSAPQR</sequence>
<keyword evidence="1" id="KW-1133">Transmembrane helix</keyword>
<evidence type="ECO:0000256" key="1">
    <source>
        <dbReference type="SAM" id="Phobius"/>
    </source>
</evidence>
<protein>
    <submittedName>
        <fullName evidence="2">Uncharacterized protein</fullName>
    </submittedName>
</protein>
<feature type="transmembrane region" description="Helical" evidence="1">
    <location>
        <begin position="73"/>
        <end position="91"/>
    </location>
</feature>
<evidence type="ECO:0000313" key="2">
    <source>
        <dbReference type="EMBL" id="GCE76972.1"/>
    </source>
</evidence>
<name>A0A402DS66_9CELL</name>